<dbReference type="Gene3D" id="3.10.290.10">
    <property type="entry name" value="RNA-binding S4 domain"/>
    <property type="match status" value="1"/>
</dbReference>
<sequence length="334" mass="37990">MKQYTATANDEGVRLSRFVQSVTRDFPTSLLYKSFRNKRIKVNGKKGAPEDRIKAGDLIELYINDEFFPPEGAKPAHKPVPKKQQNQPKVTVIYEDENIAVLYKPTHLLCHSDRTGDANLVDAFTQYLAQKGEYDPQGENRFKPGICNRLDRGTEGLVIAAKSYAALRDMNEIIRTDLLKKEYYTITVGIPQSGRFTAWWEHDEKNNKVSIHAHQSQDERRKQIITDVDVLRTAGPFALCRIGLITGRTHQIRAHLAYLGKPVLGDIKYGNRKMNERTGTKTQALCAVRISFLDIPEENTLHYLSGKVIKLKEPQIVKQFDALDKNKQAPAEEK</sequence>
<dbReference type="Gene3D" id="3.30.2350.10">
    <property type="entry name" value="Pseudouridine synthase"/>
    <property type="match status" value="1"/>
</dbReference>
<evidence type="ECO:0000256" key="3">
    <source>
        <dbReference type="ARBA" id="ARBA00023235"/>
    </source>
</evidence>
<keyword evidence="6" id="KW-0694">RNA-binding</keyword>
<dbReference type="PROSITE" id="PS50889">
    <property type="entry name" value="S4"/>
    <property type="match status" value="1"/>
</dbReference>
<comment type="catalytic activity">
    <reaction evidence="1">
        <text>a uridine in RNA = a pseudouridine in RNA</text>
        <dbReference type="Rhea" id="RHEA:48348"/>
        <dbReference type="Rhea" id="RHEA-COMP:12068"/>
        <dbReference type="Rhea" id="RHEA-COMP:12069"/>
        <dbReference type="ChEBI" id="CHEBI:65314"/>
        <dbReference type="ChEBI" id="CHEBI:65315"/>
    </reaction>
</comment>
<evidence type="ECO:0000256" key="5">
    <source>
        <dbReference type="ARBA" id="ARBA00033164"/>
    </source>
</evidence>
<gene>
    <name evidence="8" type="ORF">LKD23_01310</name>
</gene>
<evidence type="ECO:0000259" key="7">
    <source>
        <dbReference type="Pfam" id="PF00849"/>
    </source>
</evidence>
<dbReference type="CDD" id="cd02869">
    <property type="entry name" value="PseudoU_synth_RluA_like"/>
    <property type="match status" value="1"/>
</dbReference>
<dbReference type="RefSeq" id="WP_227620005.1">
    <property type="nucleotide sequence ID" value="NZ_JAJEQL010000002.1"/>
</dbReference>
<feature type="domain" description="Pseudouridine synthase RsuA/RluA-like" evidence="7">
    <location>
        <begin position="99"/>
        <end position="257"/>
    </location>
</feature>
<evidence type="ECO:0000313" key="8">
    <source>
        <dbReference type="EMBL" id="MCC2198413.1"/>
    </source>
</evidence>
<dbReference type="InterPro" id="IPR006145">
    <property type="entry name" value="PsdUridine_synth_RsuA/RluA"/>
</dbReference>
<dbReference type="InterPro" id="IPR020103">
    <property type="entry name" value="PsdUridine_synth_cat_dom_sf"/>
</dbReference>
<evidence type="ECO:0000256" key="2">
    <source>
        <dbReference type="ARBA" id="ARBA00010876"/>
    </source>
</evidence>
<comment type="similarity">
    <text evidence="2">Belongs to the pseudouridine synthase RluA family.</text>
</comment>
<organism evidence="8 9">
    <name type="scientific">Faecalibacterium butyricigenerans</name>
    <dbReference type="NCBI Taxonomy" id="1851427"/>
    <lineage>
        <taxon>Bacteria</taxon>
        <taxon>Bacillati</taxon>
        <taxon>Bacillota</taxon>
        <taxon>Clostridia</taxon>
        <taxon>Eubacteriales</taxon>
        <taxon>Oscillospiraceae</taxon>
        <taxon>Faecalibacterium</taxon>
    </lineage>
</organism>
<name>A0ABS8F615_9FIRM</name>
<keyword evidence="9" id="KW-1185">Reference proteome</keyword>
<evidence type="ECO:0000256" key="4">
    <source>
        <dbReference type="ARBA" id="ARBA00031870"/>
    </source>
</evidence>
<dbReference type="EMBL" id="JAJEQL010000002">
    <property type="protein sequence ID" value="MCC2198413.1"/>
    <property type="molecule type" value="Genomic_DNA"/>
</dbReference>
<accession>A0ABS8F615</accession>
<evidence type="ECO:0000256" key="6">
    <source>
        <dbReference type="PROSITE-ProRule" id="PRU00182"/>
    </source>
</evidence>
<reference evidence="8" key="1">
    <citation type="submission" date="2021-10" db="EMBL/GenBank/DDBJ databases">
        <title>Anaerobic single-cell dispensing facilitates the cultivation of human gut bacteria.</title>
        <authorList>
            <person name="Afrizal A."/>
        </authorList>
    </citation>
    <scope>NUCLEOTIDE SEQUENCE</scope>
    <source>
        <strain evidence="8">CLA-AA-H233</strain>
    </source>
</reference>
<dbReference type="InterPro" id="IPR050188">
    <property type="entry name" value="RluA_PseudoU_synthase"/>
</dbReference>
<protein>
    <recommendedName>
        <fullName evidence="4">RNA pseudouridylate synthase</fullName>
    </recommendedName>
    <alternativeName>
        <fullName evidence="5">RNA-uridine isomerase</fullName>
    </alternativeName>
</protein>
<dbReference type="PANTHER" id="PTHR21600:SF83">
    <property type="entry name" value="PSEUDOURIDYLATE SYNTHASE RPUSD4, MITOCHONDRIAL"/>
    <property type="match status" value="1"/>
</dbReference>
<dbReference type="Proteomes" id="UP001430637">
    <property type="component" value="Unassembled WGS sequence"/>
</dbReference>
<evidence type="ECO:0000256" key="1">
    <source>
        <dbReference type="ARBA" id="ARBA00000073"/>
    </source>
</evidence>
<dbReference type="Pfam" id="PF00849">
    <property type="entry name" value="PseudoU_synth_2"/>
    <property type="match status" value="1"/>
</dbReference>
<keyword evidence="3" id="KW-0413">Isomerase</keyword>
<dbReference type="SUPFAM" id="SSF55120">
    <property type="entry name" value="Pseudouridine synthase"/>
    <property type="match status" value="1"/>
</dbReference>
<dbReference type="InterPro" id="IPR036986">
    <property type="entry name" value="S4_RNA-bd_sf"/>
</dbReference>
<comment type="caution">
    <text evidence="8">The sequence shown here is derived from an EMBL/GenBank/DDBJ whole genome shotgun (WGS) entry which is preliminary data.</text>
</comment>
<evidence type="ECO:0000313" key="9">
    <source>
        <dbReference type="Proteomes" id="UP001430637"/>
    </source>
</evidence>
<dbReference type="PANTHER" id="PTHR21600">
    <property type="entry name" value="MITOCHONDRIAL RNA PSEUDOURIDINE SYNTHASE"/>
    <property type="match status" value="1"/>
</dbReference>
<proteinExistence type="inferred from homology"/>